<dbReference type="PANTHER" id="PTHR35567:SF1">
    <property type="entry name" value="CONSERVED FUNGAL PROTEIN (AFU_ORTHOLOGUE AFUA_1G14230)"/>
    <property type="match status" value="1"/>
</dbReference>
<name>A0ABQ4A4E0_9ACTN</name>
<accession>A0ABQ4A4E0</accession>
<keyword evidence="1" id="KW-0732">Signal</keyword>
<comment type="caution">
    <text evidence="2">The sequence shown here is derived from an EMBL/GenBank/DDBJ whole genome shotgun (WGS) entry which is preliminary data.</text>
</comment>
<dbReference type="Proteomes" id="UP000603200">
    <property type="component" value="Unassembled WGS sequence"/>
</dbReference>
<keyword evidence="3" id="KW-1185">Reference proteome</keyword>
<organism evidence="2 3">
    <name type="scientific">Winogradskya humida</name>
    <dbReference type="NCBI Taxonomy" id="113566"/>
    <lineage>
        <taxon>Bacteria</taxon>
        <taxon>Bacillati</taxon>
        <taxon>Actinomycetota</taxon>
        <taxon>Actinomycetes</taxon>
        <taxon>Micromonosporales</taxon>
        <taxon>Micromonosporaceae</taxon>
        <taxon>Winogradskya</taxon>
    </lineage>
</organism>
<dbReference type="RefSeq" id="WP_203842649.1">
    <property type="nucleotide sequence ID" value="NZ_BAAATV010000027.1"/>
</dbReference>
<dbReference type="Pfam" id="PF11937">
    <property type="entry name" value="DUF3455"/>
    <property type="match status" value="1"/>
</dbReference>
<evidence type="ECO:0000256" key="1">
    <source>
        <dbReference type="SAM" id="SignalP"/>
    </source>
</evidence>
<evidence type="ECO:0000313" key="2">
    <source>
        <dbReference type="EMBL" id="GIE25720.1"/>
    </source>
</evidence>
<dbReference type="InterPro" id="IPR021851">
    <property type="entry name" value="DUF3455"/>
</dbReference>
<gene>
    <name evidence="2" type="ORF">Ahu01nite_088220</name>
</gene>
<dbReference type="EMBL" id="BOMN01000126">
    <property type="protein sequence ID" value="GIE25720.1"/>
    <property type="molecule type" value="Genomic_DNA"/>
</dbReference>
<protein>
    <recommendedName>
        <fullName evidence="4">DUF3455 domain-containing protein</fullName>
    </recommendedName>
</protein>
<sequence length="188" mass="18972">MRTHLRTAILGGAALAVVGALTAVTFNASAAETTARPRPVITSAAPSASASTAPVGINPPAGLRKIGTYKVVKGTQTYTCAAGSFAGASVPEAQLVGTGGWIHHFKGPSWQSARDSSLVTATKVAEKPKTGTIAELLLQVNSHTGTGILSKAAYIQRLNTSGGAAPAGECTDGSTTAVAYNATYVFWG</sequence>
<evidence type="ECO:0008006" key="4">
    <source>
        <dbReference type="Google" id="ProtNLM"/>
    </source>
</evidence>
<proteinExistence type="predicted"/>
<dbReference type="PANTHER" id="PTHR35567">
    <property type="entry name" value="MALATE DEHYDROGENASE (AFU_ORTHOLOGUE AFUA_2G13800)"/>
    <property type="match status" value="1"/>
</dbReference>
<feature type="signal peptide" evidence="1">
    <location>
        <begin position="1"/>
        <end position="30"/>
    </location>
</feature>
<evidence type="ECO:0000313" key="3">
    <source>
        <dbReference type="Proteomes" id="UP000603200"/>
    </source>
</evidence>
<reference evidence="2 3" key="1">
    <citation type="submission" date="2021-01" db="EMBL/GenBank/DDBJ databases">
        <title>Whole genome shotgun sequence of Actinoplanes humidus NBRC 14915.</title>
        <authorList>
            <person name="Komaki H."/>
            <person name="Tamura T."/>
        </authorList>
    </citation>
    <scope>NUCLEOTIDE SEQUENCE [LARGE SCALE GENOMIC DNA]</scope>
    <source>
        <strain evidence="2 3">NBRC 14915</strain>
    </source>
</reference>
<feature type="chain" id="PRO_5045944940" description="DUF3455 domain-containing protein" evidence="1">
    <location>
        <begin position="31"/>
        <end position="188"/>
    </location>
</feature>